<gene>
    <name evidence="1" type="ORF">FB45DRAFT_918298</name>
</gene>
<reference evidence="1" key="1">
    <citation type="submission" date="2023-03" db="EMBL/GenBank/DDBJ databases">
        <title>Massive genome expansion in bonnet fungi (Mycena s.s.) driven by repeated elements and novel gene families across ecological guilds.</title>
        <authorList>
            <consortium name="Lawrence Berkeley National Laboratory"/>
            <person name="Harder C.B."/>
            <person name="Miyauchi S."/>
            <person name="Viragh M."/>
            <person name="Kuo A."/>
            <person name="Thoen E."/>
            <person name="Andreopoulos B."/>
            <person name="Lu D."/>
            <person name="Skrede I."/>
            <person name="Drula E."/>
            <person name="Henrissat B."/>
            <person name="Morin E."/>
            <person name="Kohler A."/>
            <person name="Barry K."/>
            <person name="LaButti K."/>
            <person name="Morin E."/>
            <person name="Salamov A."/>
            <person name="Lipzen A."/>
            <person name="Mereny Z."/>
            <person name="Hegedus B."/>
            <person name="Baldrian P."/>
            <person name="Stursova M."/>
            <person name="Weitz H."/>
            <person name="Taylor A."/>
            <person name="Grigoriev I.V."/>
            <person name="Nagy L.G."/>
            <person name="Martin F."/>
            <person name="Kauserud H."/>
        </authorList>
    </citation>
    <scope>NUCLEOTIDE SEQUENCE</scope>
    <source>
        <strain evidence="1">9284</strain>
    </source>
</reference>
<protein>
    <recommendedName>
        <fullName evidence="3">F-box domain-containing protein</fullName>
    </recommendedName>
</protein>
<organism evidence="1 2">
    <name type="scientific">Roridomyces roridus</name>
    <dbReference type="NCBI Taxonomy" id="1738132"/>
    <lineage>
        <taxon>Eukaryota</taxon>
        <taxon>Fungi</taxon>
        <taxon>Dikarya</taxon>
        <taxon>Basidiomycota</taxon>
        <taxon>Agaricomycotina</taxon>
        <taxon>Agaricomycetes</taxon>
        <taxon>Agaricomycetidae</taxon>
        <taxon>Agaricales</taxon>
        <taxon>Marasmiineae</taxon>
        <taxon>Mycenaceae</taxon>
        <taxon>Roridomyces</taxon>
    </lineage>
</organism>
<accession>A0AAD7BR26</accession>
<evidence type="ECO:0000313" key="1">
    <source>
        <dbReference type="EMBL" id="KAJ7628442.1"/>
    </source>
</evidence>
<dbReference type="Gene3D" id="3.80.10.10">
    <property type="entry name" value="Ribonuclease Inhibitor"/>
    <property type="match status" value="1"/>
</dbReference>
<proteinExistence type="predicted"/>
<dbReference type="AlphaFoldDB" id="A0AAD7BR26"/>
<comment type="caution">
    <text evidence="1">The sequence shown here is derived from an EMBL/GenBank/DDBJ whole genome shotgun (WGS) entry which is preliminary data.</text>
</comment>
<name>A0AAD7BR26_9AGAR</name>
<dbReference type="InterPro" id="IPR032675">
    <property type="entry name" value="LRR_dom_sf"/>
</dbReference>
<dbReference type="Proteomes" id="UP001221142">
    <property type="component" value="Unassembled WGS sequence"/>
</dbReference>
<dbReference type="EMBL" id="JARKIF010000010">
    <property type="protein sequence ID" value="KAJ7628442.1"/>
    <property type="molecule type" value="Genomic_DNA"/>
</dbReference>
<evidence type="ECO:0000313" key="2">
    <source>
        <dbReference type="Proteomes" id="UP001221142"/>
    </source>
</evidence>
<keyword evidence="2" id="KW-1185">Reference proteome</keyword>
<evidence type="ECO:0008006" key="3">
    <source>
        <dbReference type="Google" id="ProtNLM"/>
    </source>
</evidence>
<dbReference type="SUPFAM" id="SSF52047">
    <property type="entry name" value="RNI-like"/>
    <property type="match status" value="1"/>
</dbReference>
<sequence length="436" mass="48649">MERATSNLTPPILRLPNELIAEIAAARLDEAAQHTKESTIILLSHVCQRFRQTLLGTSAFWATFTLDIYEEGSVNISRLFLERSAMREVRLSLEALDLDDAEAKSLLHLIPHATRISWLSIAYASPHTLSKVLAPFEGVAFPRLAHVEFSNEGDWNMDERPPNLFTLDCPNISSLILSSCSHSPPPPHWLNNLTHLEVRENSHLGDGDDTDRIFHDIKDQALVLTHLYFEINSSYEPNGGISSTSLTHMHLKFANEEGGALVDGLALCNTPALTHLTLHETHGDQISLLFNGSEYPDHAFPSLTSLVFISQGTDKCKEDSNIWFTPIASPPLRLFPAISSLTLIGQCFTAKILSGTLGPESAPWPLLRTVTVRPLEGDVDEVYAALQEVVQWKRKRQEPLPAFRLSQNLFARGYWQEAGVDVELLDDREVLDLLKL</sequence>